<evidence type="ECO:0000256" key="1">
    <source>
        <dbReference type="SAM" id="MobiDB-lite"/>
    </source>
</evidence>
<name>A0A9N8DQP9_9STRA</name>
<feature type="domain" description="MBD" evidence="2">
    <location>
        <begin position="240"/>
        <end position="314"/>
    </location>
</feature>
<feature type="compositionally biased region" description="Basic and acidic residues" evidence="1">
    <location>
        <begin position="28"/>
        <end position="42"/>
    </location>
</feature>
<comment type="caution">
    <text evidence="3">The sequence shown here is derived from an EMBL/GenBank/DDBJ whole genome shotgun (WGS) entry which is preliminary data.</text>
</comment>
<evidence type="ECO:0000313" key="4">
    <source>
        <dbReference type="Proteomes" id="UP001153069"/>
    </source>
</evidence>
<feature type="region of interest" description="Disordered" evidence="1">
    <location>
        <begin position="163"/>
        <end position="244"/>
    </location>
</feature>
<evidence type="ECO:0000313" key="3">
    <source>
        <dbReference type="EMBL" id="CAB9504965.1"/>
    </source>
</evidence>
<dbReference type="AlphaFoldDB" id="A0A9N8DQP9"/>
<feature type="compositionally biased region" description="Basic residues" evidence="1">
    <location>
        <begin position="163"/>
        <end position="174"/>
    </location>
</feature>
<sequence length="314" mass="35264">MSDLMAESGDATTGITSTITTNNNSNVEQKDETQATTEKKTNLESTVEQEPAVEDRVNVAETAVTPPRTNENLITINAEKPMGTDDIVLVPINPRLSAPAIATQGTRTHDHIDRRRRLFAAKTFLMEHSENQRRKKRVAYKSISTKGSSIVDKVAWEDLFKSPQKKIRPAKHNTKAIQQQQQQQSSTSRSNRSNHNKPSATARRGGRKQQPQQQQPAYSVSSMVDSKNLPLPKPEEVYRGPPSEVLEGGWPPGWIKTEVKRRNGTSSGHRDRYWYSPGGKKFRSMVEIKKFMVALTIESGDEEAAWKIFKSIQL</sequence>
<gene>
    <name evidence="3" type="ORF">SEMRO_215_G088920.1</name>
</gene>
<feature type="compositionally biased region" description="Low complexity" evidence="1">
    <location>
        <begin position="178"/>
        <end position="193"/>
    </location>
</feature>
<dbReference type="EMBL" id="CAICTM010000214">
    <property type="protein sequence ID" value="CAB9504965.1"/>
    <property type="molecule type" value="Genomic_DNA"/>
</dbReference>
<feature type="region of interest" description="Disordered" evidence="1">
    <location>
        <begin position="1"/>
        <end position="53"/>
    </location>
</feature>
<dbReference type="SMART" id="SM00391">
    <property type="entry name" value="MBD"/>
    <property type="match status" value="1"/>
</dbReference>
<dbReference type="Gene3D" id="3.30.890.10">
    <property type="entry name" value="Methyl-cpg-binding Protein 2, Chain A"/>
    <property type="match status" value="1"/>
</dbReference>
<dbReference type="SUPFAM" id="SSF54171">
    <property type="entry name" value="DNA-binding domain"/>
    <property type="match status" value="1"/>
</dbReference>
<accession>A0A9N8DQP9</accession>
<evidence type="ECO:0000259" key="2">
    <source>
        <dbReference type="PROSITE" id="PS50982"/>
    </source>
</evidence>
<protein>
    <submittedName>
        <fullName evidence="3">CpG-binding domain protein 3</fullName>
    </submittedName>
</protein>
<proteinExistence type="predicted"/>
<dbReference type="GO" id="GO:0003677">
    <property type="term" value="F:DNA binding"/>
    <property type="evidence" value="ECO:0007669"/>
    <property type="project" value="InterPro"/>
</dbReference>
<dbReference type="PROSITE" id="PS50982">
    <property type="entry name" value="MBD"/>
    <property type="match status" value="1"/>
</dbReference>
<feature type="compositionally biased region" description="Low complexity" evidence="1">
    <location>
        <begin position="12"/>
        <end position="26"/>
    </location>
</feature>
<dbReference type="Proteomes" id="UP001153069">
    <property type="component" value="Unassembled WGS sequence"/>
</dbReference>
<reference evidence="3" key="1">
    <citation type="submission" date="2020-06" db="EMBL/GenBank/DDBJ databases">
        <authorList>
            <consortium name="Plant Systems Biology data submission"/>
        </authorList>
    </citation>
    <scope>NUCLEOTIDE SEQUENCE</scope>
    <source>
        <strain evidence="3">D6</strain>
    </source>
</reference>
<dbReference type="InterPro" id="IPR016177">
    <property type="entry name" value="DNA-bd_dom_sf"/>
</dbReference>
<organism evidence="3 4">
    <name type="scientific">Seminavis robusta</name>
    <dbReference type="NCBI Taxonomy" id="568900"/>
    <lineage>
        <taxon>Eukaryota</taxon>
        <taxon>Sar</taxon>
        <taxon>Stramenopiles</taxon>
        <taxon>Ochrophyta</taxon>
        <taxon>Bacillariophyta</taxon>
        <taxon>Bacillariophyceae</taxon>
        <taxon>Bacillariophycidae</taxon>
        <taxon>Naviculales</taxon>
        <taxon>Naviculaceae</taxon>
        <taxon>Seminavis</taxon>
    </lineage>
</organism>
<dbReference type="Pfam" id="PF01429">
    <property type="entry name" value="MBD"/>
    <property type="match status" value="1"/>
</dbReference>
<dbReference type="OrthoDB" id="49455at2759"/>
<dbReference type="InterPro" id="IPR001739">
    <property type="entry name" value="Methyl_CpG_DNA-bd"/>
</dbReference>
<keyword evidence="4" id="KW-1185">Reference proteome</keyword>
<dbReference type="CDD" id="cd00122">
    <property type="entry name" value="MBD"/>
    <property type="match status" value="1"/>
</dbReference>